<evidence type="ECO:0000313" key="4">
    <source>
        <dbReference type="EMBL" id="AWW00291.1"/>
    </source>
</evidence>
<keyword evidence="5" id="KW-1185">Reference proteome</keyword>
<dbReference type="Pfam" id="PF00440">
    <property type="entry name" value="TetR_N"/>
    <property type="match status" value="1"/>
</dbReference>
<evidence type="ECO:0000313" key="5">
    <source>
        <dbReference type="Proteomes" id="UP000249873"/>
    </source>
</evidence>
<sequence>MPKETFFNINTEKRKLITTAFLREFALKPFDEASISEVVKRLGIAKGSIYQYFEDKLDLFLYLLKESGDIKKNYVGSIERESYPNFWAFFKALYEAGLQFDKESPLHSHFLFNLIKNLQSPTMEHLYKEMLQSTVLAFEEMVKTEIEKGLFRNDISPDTMGFMLYRVGVSIQEQMEFKSIINPKESILNSEPVYKDKNEQLMNMVDDYILLVKPAFDKN</sequence>
<dbReference type="Gene3D" id="1.10.357.10">
    <property type="entry name" value="Tetracycline Repressor, domain 2"/>
    <property type="match status" value="1"/>
</dbReference>
<dbReference type="OrthoDB" id="6430772at2"/>
<feature type="domain" description="HTH tetR-type" evidence="3">
    <location>
        <begin position="11"/>
        <end position="71"/>
    </location>
</feature>
<dbReference type="AlphaFoldDB" id="A0A2Z4GGA3"/>
<evidence type="ECO:0000256" key="2">
    <source>
        <dbReference type="PROSITE-ProRule" id="PRU00335"/>
    </source>
</evidence>
<gene>
    <name evidence="4" type="ORF">DJ013_19785</name>
</gene>
<accession>A0A2Z4GGA3</accession>
<dbReference type="GO" id="GO:0003677">
    <property type="term" value="F:DNA binding"/>
    <property type="evidence" value="ECO:0007669"/>
    <property type="project" value="UniProtKB-UniRule"/>
</dbReference>
<keyword evidence="1 2" id="KW-0238">DNA-binding</keyword>
<dbReference type="SUPFAM" id="SSF46689">
    <property type="entry name" value="Homeodomain-like"/>
    <property type="match status" value="1"/>
</dbReference>
<dbReference type="RefSeq" id="WP_111373658.1">
    <property type="nucleotide sequence ID" value="NZ_CP029480.1"/>
</dbReference>
<dbReference type="EMBL" id="CP029480">
    <property type="protein sequence ID" value="AWW00291.1"/>
    <property type="molecule type" value="Genomic_DNA"/>
</dbReference>
<dbReference type="Proteomes" id="UP000249873">
    <property type="component" value="Chromosome"/>
</dbReference>
<evidence type="ECO:0000259" key="3">
    <source>
        <dbReference type="PROSITE" id="PS50977"/>
    </source>
</evidence>
<protein>
    <recommendedName>
        <fullName evidence="3">HTH tetR-type domain-containing protein</fullName>
    </recommendedName>
</protein>
<dbReference type="InterPro" id="IPR050624">
    <property type="entry name" value="HTH-type_Tx_Regulator"/>
</dbReference>
<dbReference type="PANTHER" id="PTHR43479">
    <property type="entry name" value="ACREF/ENVCD OPERON REPRESSOR-RELATED"/>
    <property type="match status" value="1"/>
</dbReference>
<dbReference type="InterPro" id="IPR001647">
    <property type="entry name" value="HTH_TetR"/>
</dbReference>
<reference evidence="4 5" key="1">
    <citation type="submission" date="2018-05" db="EMBL/GenBank/DDBJ databases">
        <title>Complete genome sequence of Arcticibacterium luteifluviistationis SM1504T, a cytophagaceae bacterium isolated from Arctic surface seawater.</title>
        <authorList>
            <person name="Li Y."/>
            <person name="Qin Q.-L."/>
        </authorList>
    </citation>
    <scope>NUCLEOTIDE SEQUENCE [LARGE SCALE GENOMIC DNA]</scope>
    <source>
        <strain evidence="4 5">SM1504</strain>
    </source>
</reference>
<feature type="DNA-binding region" description="H-T-H motif" evidence="2">
    <location>
        <begin position="34"/>
        <end position="53"/>
    </location>
</feature>
<proteinExistence type="predicted"/>
<dbReference type="KEGG" id="als:DJ013_19785"/>
<dbReference type="InterPro" id="IPR009057">
    <property type="entry name" value="Homeodomain-like_sf"/>
</dbReference>
<evidence type="ECO:0000256" key="1">
    <source>
        <dbReference type="ARBA" id="ARBA00023125"/>
    </source>
</evidence>
<organism evidence="4 5">
    <name type="scientific">Arcticibacterium luteifluviistationis</name>
    <dbReference type="NCBI Taxonomy" id="1784714"/>
    <lineage>
        <taxon>Bacteria</taxon>
        <taxon>Pseudomonadati</taxon>
        <taxon>Bacteroidota</taxon>
        <taxon>Cytophagia</taxon>
        <taxon>Cytophagales</taxon>
        <taxon>Leadbetterellaceae</taxon>
        <taxon>Arcticibacterium</taxon>
    </lineage>
</organism>
<dbReference type="PROSITE" id="PS50977">
    <property type="entry name" value="HTH_TETR_2"/>
    <property type="match status" value="1"/>
</dbReference>
<name>A0A2Z4GGA3_9BACT</name>
<dbReference type="PANTHER" id="PTHR43479:SF11">
    <property type="entry name" value="ACREF_ENVCD OPERON REPRESSOR-RELATED"/>
    <property type="match status" value="1"/>
</dbReference>